<keyword evidence="8" id="KW-0464">Manganese</keyword>
<accession>A0A8J2LFA5</accession>
<dbReference type="InterPro" id="IPR024869">
    <property type="entry name" value="FAM20"/>
</dbReference>
<reference evidence="11" key="1">
    <citation type="submission" date="2021-06" db="EMBL/GenBank/DDBJ databases">
        <authorList>
            <person name="Hodson N. C."/>
            <person name="Mongue J. A."/>
            <person name="Jaron S. K."/>
        </authorList>
    </citation>
    <scope>NUCLEOTIDE SEQUENCE</scope>
</reference>
<feature type="binding site" evidence="7">
    <location>
        <position position="238"/>
    </location>
    <ligand>
        <name>ATP</name>
        <dbReference type="ChEBI" id="CHEBI:30616"/>
    </ligand>
</feature>
<dbReference type="GO" id="GO:0004674">
    <property type="term" value="F:protein serine/threonine kinase activity"/>
    <property type="evidence" value="ECO:0007669"/>
    <property type="project" value="TreeGrafter"/>
</dbReference>
<evidence type="ECO:0000256" key="3">
    <source>
        <dbReference type="ARBA" id="ARBA00023034"/>
    </source>
</evidence>
<evidence type="ECO:0000256" key="1">
    <source>
        <dbReference type="ARBA" id="ARBA00004555"/>
    </source>
</evidence>
<keyword evidence="5" id="KW-0325">Glycoprotein</keyword>
<name>A0A8J2LFA5_9HEXA</name>
<comment type="subcellular location">
    <subcellularLocation>
        <location evidence="1">Golgi apparatus</location>
    </subcellularLocation>
</comment>
<feature type="binding site" evidence="7">
    <location>
        <position position="415"/>
    </location>
    <ligand>
        <name>ATP</name>
        <dbReference type="ChEBI" id="CHEBI:30616"/>
    </ligand>
</feature>
<dbReference type="Pfam" id="PF06702">
    <property type="entry name" value="Fam20C"/>
    <property type="match status" value="1"/>
</dbReference>
<keyword evidence="7" id="KW-0067">ATP-binding</keyword>
<comment type="cofactor">
    <cofactor evidence="8">
        <name>Mn(2+)</name>
        <dbReference type="ChEBI" id="CHEBI:29035"/>
    </cofactor>
</comment>
<evidence type="ECO:0000313" key="11">
    <source>
        <dbReference type="EMBL" id="CAG7834153.1"/>
    </source>
</evidence>
<dbReference type="EMBL" id="CAJVCH010570133">
    <property type="protein sequence ID" value="CAG7834153.1"/>
    <property type="molecule type" value="Genomic_DNA"/>
</dbReference>
<dbReference type="PANTHER" id="PTHR12450">
    <property type="entry name" value="DENTIN MATRIX PROTEIN 4 PROTEIN FAM20"/>
    <property type="match status" value="1"/>
</dbReference>
<dbReference type="InterPro" id="IPR009581">
    <property type="entry name" value="FAM20_C"/>
</dbReference>
<keyword evidence="3" id="KW-0333">Golgi apparatus</keyword>
<feature type="active site" evidence="6">
    <location>
        <position position="410"/>
    </location>
</feature>
<feature type="binding site" evidence="7">
    <location>
        <position position="222"/>
    </location>
    <ligand>
        <name>ATP</name>
        <dbReference type="ChEBI" id="CHEBI:30616"/>
    </ligand>
</feature>
<dbReference type="PANTHER" id="PTHR12450:SF22">
    <property type="entry name" value="EXTRACELLULAR SERINE_THREONINE PROTEIN CG31145"/>
    <property type="match status" value="1"/>
</dbReference>
<evidence type="ECO:0000256" key="9">
    <source>
        <dbReference type="SAM" id="MobiDB-lite"/>
    </source>
</evidence>
<feature type="binding site" evidence="8">
    <location>
        <position position="430"/>
    </location>
    <ligand>
        <name>Mn(2+)</name>
        <dbReference type="ChEBI" id="CHEBI:29035"/>
    </ligand>
</feature>
<keyword evidence="7" id="KW-0547">Nucleotide-binding</keyword>
<protein>
    <recommendedName>
        <fullName evidence="10">FAM20 C-terminal domain-containing protein</fullName>
    </recommendedName>
</protein>
<evidence type="ECO:0000256" key="7">
    <source>
        <dbReference type="PIRSR" id="PIRSR624869-2"/>
    </source>
</evidence>
<dbReference type="GO" id="GO:0005794">
    <property type="term" value="C:Golgi apparatus"/>
    <property type="evidence" value="ECO:0007669"/>
    <property type="project" value="UniProtKB-SubCell"/>
</dbReference>
<feature type="binding site" evidence="7">
    <location>
        <position position="430"/>
    </location>
    <ligand>
        <name>ATP</name>
        <dbReference type="ChEBI" id="CHEBI:30616"/>
    </ligand>
</feature>
<dbReference type="OrthoDB" id="8583677at2759"/>
<evidence type="ECO:0000256" key="2">
    <source>
        <dbReference type="ARBA" id="ARBA00006557"/>
    </source>
</evidence>
<evidence type="ECO:0000259" key="10">
    <source>
        <dbReference type="Pfam" id="PF06702"/>
    </source>
</evidence>
<dbReference type="GO" id="GO:0046872">
    <property type="term" value="F:metal ion binding"/>
    <property type="evidence" value="ECO:0007669"/>
    <property type="project" value="UniProtKB-KW"/>
</dbReference>
<dbReference type="GO" id="GO:0005524">
    <property type="term" value="F:ATP binding"/>
    <property type="evidence" value="ECO:0007669"/>
    <property type="project" value="UniProtKB-KW"/>
</dbReference>
<sequence>MVDVHQRYSSFGRGLSQGFGNDPASLALVNGNGLGNSGQDIGGVRATGEGAGALTGGEQQANKEGLNAEQLQSPEHPYANSHVVAGAGGASNGAANFQQQLNNVKQGKQNAISQFNSKQLKTKTSNEIMEPPDSFNDLKEMLDPKGKGYVILDGVEKDSPTIAEVLHIETEGRPNLTYFERFQLLIRKQAMYTESDGVIEGLLREMATEEIVHLEQKEGGTQLKLIIEFDSNGQAMFKPMRYGRDQETLPNHFYFTDFERHNAEIAAFHLDRVLGFRRAPPVVGRLLNISSEIYPLAEGQLLHTFFVSPAGNICFHGKCSYYCDTSHAICGNPDMLEGSFAAFLPPKEAAARKVWRHPWRRSYHKRRKAQWEVDSDYCDLIRSTPPYDRGRRLLDIVDMAILDFLMGNMDRHHYETFKMFGNDTFLIHLDHGRAFGRAKHDELSILAPLYQCCVIRKSTLETLLKFHIGPIKLSAALRKSLRKDPLNPILWETHLSALDRRLNLILKHVRQCVTQRKEAATSTEQNIDEIIIDDSF</sequence>
<feature type="region of interest" description="Disordered" evidence="9">
    <location>
        <begin position="45"/>
        <end position="66"/>
    </location>
</feature>
<comment type="similarity">
    <text evidence="2">Belongs to the FAM20 family.</text>
</comment>
<comment type="caution">
    <text evidence="11">The sequence shown here is derived from an EMBL/GenBank/DDBJ whole genome shotgun (WGS) entry which is preliminary data.</text>
</comment>
<gene>
    <name evidence="11" type="ORF">AFUS01_LOCUS43684</name>
</gene>
<feature type="binding site" evidence="7">
    <location>
        <begin position="341"/>
        <end position="344"/>
    </location>
    <ligand>
        <name>ATP</name>
        <dbReference type="ChEBI" id="CHEBI:30616"/>
    </ligand>
</feature>
<keyword evidence="12" id="KW-1185">Reference proteome</keyword>
<evidence type="ECO:0000256" key="4">
    <source>
        <dbReference type="ARBA" id="ARBA00023157"/>
    </source>
</evidence>
<evidence type="ECO:0000313" key="12">
    <source>
        <dbReference type="Proteomes" id="UP000708208"/>
    </source>
</evidence>
<organism evidence="11 12">
    <name type="scientific">Allacma fusca</name>
    <dbReference type="NCBI Taxonomy" id="39272"/>
    <lineage>
        <taxon>Eukaryota</taxon>
        <taxon>Metazoa</taxon>
        <taxon>Ecdysozoa</taxon>
        <taxon>Arthropoda</taxon>
        <taxon>Hexapoda</taxon>
        <taxon>Collembola</taxon>
        <taxon>Symphypleona</taxon>
        <taxon>Sminthuridae</taxon>
        <taxon>Allacma</taxon>
    </lineage>
</organism>
<dbReference type="AlphaFoldDB" id="A0A8J2LFA5"/>
<dbReference type="CDD" id="cd10314">
    <property type="entry name" value="FAM20_C"/>
    <property type="match status" value="1"/>
</dbReference>
<keyword evidence="8" id="KW-0479">Metal-binding</keyword>
<keyword evidence="4" id="KW-1015">Disulfide bond</keyword>
<evidence type="ECO:0000256" key="5">
    <source>
        <dbReference type="ARBA" id="ARBA00023180"/>
    </source>
</evidence>
<proteinExistence type="inferred from homology"/>
<feature type="binding site" evidence="8">
    <location>
        <position position="259"/>
    </location>
    <ligand>
        <name>Mn(2+)</name>
        <dbReference type="ChEBI" id="CHEBI:29035"/>
    </ligand>
</feature>
<evidence type="ECO:0000256" key="8">
    <source>
        <dbReference type="PIRSR" id="PIRSR624869-3"/>
    </source>
</evidence>
<feature type="binding site" evidence="7">
    <location>
        <position position="259"/>
    </location>
    <ligand>
        <name>ATP</name>
        <dbReference type="ChEBI" id="CHEBI:30616"/>
    </ligand>
</feature>
<evidence type="ECO:0000256" key="6">
    <source>
        <dbReference type="PIRSR" id="PIRSR624869-1"/>
    </source>
</evidence>
<feature type="domain" description="FAM20 C-terminal" evidence="10">
    <location>
        <begin position="305"/>
        <end position="519"/>
    </location>
</feature>
<dbReference type="Proteomes" id="UP000708208">
    <property type="component" value="Unassembled WGS sequence"/>
</dbReference>